<evidence type="ECO:0000313" key="8">
    <source>
        <dbReference type="Proteomes" id="UP001516023"/>
    </source>
</evidence>
<evidence type="ECO:0000256" key="1">
    <source>
        <dbReference type="ARBA" id="ARBA00004305"/>
    </source>
</evidence>
<organism evidence="7 8">
    <name type="scientific">Cyclotella cryptica</name>
    <dbReference type="NCBI Taxonomy" id="29204"/>
    <lineage>
        <taxon>Eukaryota</taxon>
        <taxon>Sar</taxon>
        <taxon>Stramenopiles</taxon>
        <taxon>Ochrophyta</taxon>
        <taxon>Bacillariophyta</taxon>
        <taxon>Coscinodiscophyceae</taxon>
        <taxon>Thalassiosirophycidae</taxon>
        <taxon>Stephanodiscales</taxon>
        <taxon>Stephanodiscaceae</taxon>
        <taxon>Cyclotella</taxon>
    </lineage>
</organism>
<evidence type="ECO:0000256" key="4">
    <source>
        <dbReference type="RuleBase" id="RU000640"/>
    </source>
</evidence>
<dbReference type="PROSITE" id="PS01071">
    <property type="entry name" value="GRPE"/>
    <property type="match status" value="1"/>
</dbReference>
<dbReference type="InterPro" id="IPR000740">
    <property type="entry name" value="GrpE"/>
</dbReference>
<reference evidence="7 8" key="1">
    <citation type="journal article" date="2020" name="G3 (Bethesda)">
        <title>Improved Reference Genome for Cyclotella cryptica CCMP332, a Model for Cell Wall Morphogenesis, Salinity Adaptation, and Lipid Production in Diatoms (Bacillariophyta).</title>
        <authorList>
            <person name="Roberts W.R."/>
            <person name="Downey K.M."/>
            <person name="Ruck E.C."/>
            <person name="Traller J.C."/>
            <person name="Alverson A.J."/>
        </authorList>
    </citation>
    <scope>NUCLEOTIDE SEQUENCE [LARGE SCALE GENOMIC DNA]</scope>
    <source>
        <strain evidence="7 8">CCMP332</strain>
    </source>
</reference>
<dbReference type="HAMAP" id="MF_01151">
    <property type="entry name" value="GrpE"/>
    <property type="match status" value="1"/>
</dbReference>
<dbReference type="CDD" id="cd00446">
    <property type="entry name" value="GrpE"/>
    <property type="match status" value="1"/>
</dbReference>
<comment type="function">
    <text evidence="4">Essential component of the PAM complex, a complex required for the translocation of transit peptide-containing proteins from the inner membrane into the mitochondrial matrix in an ATP-dependent manner.</text>
</comment>
<protein>
    <recommendedName>
        <fullName evidence="4">GrpE protein homolog</fullName>
    </recommendedName>
</protein>
<dbReference type="SUPFAM" id="SSF51064">
    <property type="entry name" value="Head domain of nucleotide exchange factor GrpE"/>
    <property type="match status" value="1"/>
</dbReference>
<dbReference type="Proteomes" id="UP001516023">
    <property type="component" value="Unassembled WGS sequence"/>
</dbReference>
<comment type="similarity">
    <text evidence="2 5">Belongs to the GrpE family.</text>
</comment>
<dbReference type="InterPro" id="IPR013805">
    <property type="entry name" value="GrpE_CC"/>
</dbReference>
<dbReference type="PANTHER" id="PTHR21237">
    <property type="entry name" value="GRPE PROTEIN"/>
    <property type="match status" value="1"/>
</dbReference>
<keyword evidence="8" id="KW-1185">Reference proteome</keyword>
<evidence type="ECO:0000313" key="7">
    <source>
        <dbReference type="EMBL" id="KAL3805150.1"/>
    </source>
</evidence>
<dbReference type="Pfam" id="PF01025">
    <property type="entry name" value="GrpE"/>
    <property type="match status" value="1"/>
</dbReference>
<dbReference type="GO" id="GO:0005759">
    <property type="term" value="C:mitochondrial matrix"/>
    <property type="evidence" value="ECO:0007669"/>
    <property type="project" value="UniProtKB-SubCell"/>
</dbReference>
<dbReference type="AlphaFoldDB" id="A0ABD3QXT3"/>
<dbReference type="EMBL" id="JABMIG020000004">
    <property type="protein sequence ID" value="KAL3805150.1"/>
    <property type="molecule type" value="Genomic_DNA"/>
</dbReference>
<evidence type="ECO:0000256" key="2">
    <source>
        <dbReference type="ARBA" id="ARBA00009054"/>
    </source>
</evidence>
<name>A0ABD3QXT3_9STRA</name>
<accession>A0ABD3QXT3</accession>
<dbReference type="Gene3D" id="3.90.20.20">
    <property type="match status" value="1"/>
</dbReference>
<evidence type="ECO:0000256" key="3">
    <source>
        <dbReference type="ARBA" id="ARBA00023186"/>
    </source>
</evidence>
<feature type="region of interest" description="Disordered" evidence="6">
    <location>
        <begin position="63"/>
        <end position="102"/>
    </location>
</feature>
<comment type="subcellular location">
    <subcellularLocation>
        <location evidence="1 4">Mitochondrion matrix</location>
    </subcellularLocation>
</comment>
<keyword evidence="4" id="KW-0496">Mitochondrion</keyword>
<feature type="compositionally biased region" description="Low complexity" evidence="6">
    <location>
        <begin position="77"/>
        <end position="102"/>
    </location>
</feature>
<dbReference type="PRINTS" id="PR00773">
    <property type="entry name" value="GRPEPROTEIN"/>
</dbReference>
<dbReference type="Gene3D" id="2.30.22.10">
    <property type="entry name" value="Head domain of nucleotide exchange factor GrpE"/>
    <property type="match status" value="1"/>
</dbReference>
<dbReference type="FunFam" id="2.30.22.10:FF:000002">
    <property type="entry name" value="GrpE protein homolog"/>
    <property type="match status" value="1"/>
</dbReference>
<proteinExistence type="inferred from homology"/>
<evidence type="ECO:0000256" key="6">
    <source>
        <dbReference type="SAM" id="MobiDB-lite"/>
    </source>
</evidence>
<dbReference type="PANTHER" id="PTHR21237:SF23">
    <property type="entry name" value="GRPE PROTEIN HOMOLOG, MITOCHONDRIAL"/>
    <property type="match status" value="1"/>
</dbReference>
<comment type="caution">
    <text evidence="7">The sequence shown here is derived from an EMBL/GenBank/DDBJ whole genome shotgun (WGS) entry which is preliminary data.</text>
</comment>
<evidence type="ECO:0000256" key="5">
    <source>
        <dbReference type="RuleBase" id="RU004478"/>
    </source>
</evidence>
<keyword evidence="3 4" id="KW-0143">Chaperone</keyword>
<sequence length="261" mass="28399">MAFRPNSFRFARVLAKELTATSGRCSSSYVVSTQSVRSCAPIASHNFLTSSADNALQLRKFSTKSDSNAEPSAPTDADSPSTPEETTETAPPTDDDAASSPEANKLAELENQIKDLKDNLLRSLAEQENTRRIAKRDVEQARSFAIASFAKSLLDTSDNLSRALDAVPEELRHDHVNHPVLANLYEGISMTDEGLTKAFAKNGLVKFGQRGEKFDPNKHEALFEYPDPNGEVGCIGQVMKVGFTLNNRVVRPAEVGVVKAT</sequence>
<dbReference type="SUPFAM" id="SSF58014">
    <property type="entry name" value="Coiled-coil domain of nucleotide exchange factor GrpE"/>
    <property type="match status" value="1"/>
</dbReference>
<dbReference type="InterPro" id="IPR009012">
    <property type="entry name" value="GrpE_head"/>
</dbReference>
<gene>
    <name evidence="7" type="ORF">HJC23_003378</name>
</gene>